<evidence type="ECO:0008006" key="3">
    <source>
        <dbReference type="Google" id="ProtNLM"/>
    </source>
</evidence>
<evidence type="ECO:0000313" key="1">
    <source>
        <dbReference type="EMBL" id="APB01722.1"/>
    </source>
</evidence>
<reference evidence="1 2" key="1">
    <citation type="submission" date="2016-10" db="EMBL/GenBank/DDBJ databases">
        <title>Genome sequence of Nocardia seriolae strain EM150506, isolated from Anguila japonica.</title>
        <authorList>
            <person name="Han H.-J."/>
        </authorList>
    </citation>
    <scope>NUCLEOTIDE SEQUENCE [LARGE SCALE GENOMIC DNA]</scope>
    <source>
        <strain evidence="1 2">EM150506</strain>
    </source>
</reference>
<accession>A0ABC8B5B8</accession>
<protein>
    <recommendedName>
        <fullName evidence="3">DUF4304 domain-containing protein</fullName>
    </recommendedName>
</protein>
<dbReference type="RefSeq" id="WP_158660865.1">
    <property type="nucleotide sequence ID" value="NZ_CP017839.1"/>
</dbReference>
<name>A0ABC8B5B8_9NOCA</name>
<dbReference type="EMBL" id="CP017839">
    <property type="protein sequence ID" value="APB01722.1"/>
    <property type="molecule type" value="Genomic_DNA"/>
</dbReference>
<proteinExistence type="predicted"/>
<evidence type="ECO:0000313" key="2">
    <source>
        <dbReference type="Proteomes" id="UP000180166"/>
    </source>
</evidence>
<dbReference type="AlphaFoldDB" id="A0ABC8B5B8"/>
<sequence>MTGERNPFTDFDDYEEYQALKPEREAHKRFVQQSLRDAGRRHLTPQGFRAVGSSGRKWIYDGGWWLCNVHFEPGRSVSARLNIGCQYLWNPRSYPLEGSEFVMGWGSRRILTSVDLEVDRKSVLEKTDSIVRSAHHVVSELFCDTEDDRKHLALLAAAKRPTPKYWAGERVEGERWRLDAYNHATALGVTGDTDAALEVLTAAAARVRKRGEIPAPPTAEQLEPLRLAMTSSEACRNYVDTVVLTGRQALKSLQAQPDPTQFPWY</sequence>
<dbReference type="KEGG" id="nsr:NS506_07703"/>
<dbReference type="Proteomes" id="UP000180166">
    <property type="component" value="Chromosome"/>
</dbReference>
<organism evidence="1 2">
    <name type="scientific">Nocardia seriolae</name>
    <dbReference type="NCBI Taxonomy" id="37332"/>
    <lineage>
        <taxon>Bacteria</taxon>
        <taxon>Bacillati</taxon>
        <taxon>Actinomycetota</taxon>
        <taxon>Actinomycetes</taxon>
        <taxon>Mycobacteriales</taxon>
        <taxon>Nocardiaceae</taxon>
        <taxon>Nocardia</taxon>
    </lineage>
</organism>
<gene>
    <name evidence="1" type="ORF">NS506_07703</name>
</gene>